<protein>
    <recommendedName>
        <fullName evidence="4">General stress protein 17M-like domain-containing protein</fullName>
    </recommendedName>
</protein>
<evidence type="ECO:0000256" key="1">
    <source>
        <dbReference type="SAM" id="MobiDB-lite"/>
    </source>
</evidence>
<gene>
    <name evidence="2" type="ORF">ACFOEO_01505</name>
</gene>
<accession>A0ABV7N485</accession>
<dbReference type="EMBL" id="JBHRVQ010000001">
    <property type="protein sequence ID" value="MFC3387283.1"/>
    <property type="molecule type" value="Genomic_DNA"/>
</dbReference>
<comment type="caution">
    <text evidence="2">The sequence shown here is derived from an EMBL/GenBank/DDBJ whole genome shotgun (WGS) entry which is preliminary data.</text>
</comment>
<proteinExistence type="predicted"/>
<feature type="region of interest" description="Disordered" evidence="1">
    <location>
        <begin position="109"/>
        <end position="132"/>
    </location>
</feature>
<sequence>MNYFELYNSQEAVLDRIIQLKSEGYYEEDVHLLGRDDTEFQALEYTEVTYHTHITDDRGLKEILAKNEPAESFLHYHIFDDDEIEKYLFRISEGNYLLFYNDYEMMERRKENQERDESAEADFKAEAKDYVK</sequence>
<evidence type="ECO:0000313" key="2">
    <source>
        <dbReference type="EMBL" id="MFC3387283.1"/>
    </source>
</evidence>
<dbReference type="RefSeq" id="WP_380650931.1">
    <property type="nucleotide sequence ID" value="NZ_JBHRVQ010000001.1"/>
</dbReference>
<organism evidence="2 3">
    <name type="scientific">Salinicoccus sesuvii</name>
    <dbReference type="NCBI Taxonomy" id="868281"/>
    <lineage>
        <taxon>Bacteria</taxon>
        <taxon>Bacillati</taxon>
        <taxon>Bacillota</taxon>
        <taxon>Bacilli</taxon>
        <taxon>Bacillales</taxon>
        <taxon>Staphylococcaceae</taxon>
        <taxon>Salinicoccus</taxon>
    </lineage>
</organism>
<evidence type="ECO:0008006" key="4">
    <source>
        <dbReference type="Google" id="ProtNLM"/>
    </source>
</evidence>
<keyword evidence="3" id="KW-1185">Reference proteome</keyword>
<name>A0ABV7N485_9STAP</name>
<dbReference type="Proteomes" id="UP001595637">
    <property type="component" value="Unassembled WGS sequence"/>
</dbReference>
<evidence type="ECO:0000313" key="3">
    <source>
        <dbReference type="Proteomes" id="UP001595637"/>
    </source>
</evidence>
<reference evidence="3" key="1">
    <citation type="journal article" date="2019" name="Int. J. Syst. Evol. Microbiol.">
        <title>The Global Catalogue of Microorganisms (GCM) 10K type strain sequencing project: providing services to taxonomists for standard genome sequencing and annotation.</title>
        <authorList>
            <consortium name="The Broad Institute Genomics Platform"/>
            <consortium name="The Broad Institute Genome Sequencing Center for Infectious Disease"/>
            <person name="Wu L."/>
            <person name="Ma J."/>
        </authorList>
    </citation>
    <scope>NUCLEOTIDE SEQUENCE [LARGE SCALE GENOMIC DNA]</scope>
    <source>
        <strain evidence="3">CCM 7756</strain>
    </source>
</reference>